<dbReference type="Gene3D" id="3.20.20.80">
    <property type="entry name" value="Glycosidases"/>
    <property type="match status" value="1"/>
</dbReference>
<evidence type="ECO:0000313" key="5">
    <source>
        <dbReference type="EMBL" id="KAF6163165.1"/>
    </source>
</evidence>
<reference evidence="5 6" key="1">
    <citation type="journal article" date="2020" name="IScience">
        <title>Genome Sequencing of the Endangered Kingdonia uniflora (Circaeasteraceae, Ranunculales) Reveals Potential Mechanisms of Evolutionary Specialization.</title>
        <authorList>
            <person name="Sun Y."/>
            <person name="Deng T."/>
            <person name="Zhang A."/>
            <person name="Moore M.J."/>
            <person name="Landis J.B."/>
            <person name="Lin N."/>
            <person name="Zhang H."/>
            <person name="Zhang X."/>
            <person name="Huang J."/>
            <person name="Zhang X."/>
            <person name="Sun H."/>
            <person name="Wang H."/>
        </authorList>
    </citation>
    <scope>NUCLEOTIDE SEQUENCE [LARGE SCALE GENOMIC DNA]</scope>
    <source>
        <strain evidence="5">TB1705</strain>
        <tissue evidence="5">Leaf</tissue>
    </source>
</reference>
<proteinExistence type="inferred from homology"/>
<evidence type="ECO:0008006" key="7">
    <source>
        <dbReference type="Google" id="ProtNLM"/>
    </source>
</evidence>
<sequence length="383" mass="44598">MFKILVTKCCGYVFVGMILRILLKYVVEAFGDRVKYWITINEPNVYVKFAYLKGQYPPGRCSSPFGNCTYGDSETEPMTATHNLILSHLKASSIYKIRYQPKQGGYIGIALNCPMYIPMTDTEMDHQAAKRAMAFDVAWYLDPLILGDYPSEVRNCLGNQLPKFSKAEMNMLKDSLDFIGVNHYTIEGFVYTSDERNGIPIGERFKNQHFTKQTFYFLICFTLLLIKSFIFYLQTEMPRFFVVPDSLEKIIGYLKARYNNKPMFVTENGISPLDQTTEDSKRIEYHKSYLAALTQAIKEDADVRGYFEWSLMDNFEWIFGYSMRFGLYHVDYHTMKRTPRLSAIWYKNFLTNDIQTSQSVIKNPTKDHNFHVTKTNATLSWSF</sequence>
<evidence type="ECO:0000256" key="4">
    <source>
        <dbReference type="SAM" id="Phobius"/>
    </source>
</evidence>
<dbReference type="InterPro" id="IPR017853">
    <property type="entry name" value="GH"/>
</dbReference>
<evidence type="ECO:0000256" key="3">
    <source>
        <dbReference type="RuleBase" id="RU003690"/>
    </source>
</evidence>
<comment type="similarity">
    <text evidence="1 3">Belongs to the glycosyl hydrolase 1 family.</text>
</comment>
<keyword evidence="6" id="KW-1185">Reference proteome</keyword>
<dbReference type="PANTHER" id="PTHR10353">
    <property type="entry name" value="GLYCOSYL HYDROLASE"/>
    <property type="match status" value="1"/>
</dbReference>
<evidence type="ECO:0000256" key="2">
    <source>
        <dbReference type="PROSITE-ProRule" id="PRU10055"/>
    </source>
</evidence>
<dbReference type="PROSITE" id="PS00572">
    <property type="entry name" value="GLYCOSYL_HYDROL_F1_1"/>
    <property type="match status" value="1"/>
</dbReference>
<dbReference type="PANTHER" id="PTHR10353:SF175">
    <property type="entry name" value="BETA-GLUCOSIDASE 18-LIKE ISOFORM X1"/>
    <property type="match status" value="1"/>
</dbReference>
<dbReference type="Proteomes" id="UP000541444">
    <property type="component" value="Unassembled WGS sequence"/>
</dbReference>
<feature type="active site" description="Nucleophile" evidence="2">
    <location>
        <position position="267"/>
    </location>
</feature>
<gene>
    <name evidence="5" type="ORF">GIB67_025029</name>
</gene>
<keyword evidence="4" id="KW-0812">Transmembrane</keyword>
<dbReference type="PRINTS" id="PR00131">
    <property type="entry name" value="GLHYDRLASE1"/>
</dbReference>
<comment type="caution">
    <text evidence="5">The sequence shown here is derived from an EMBL/GenBank/DDBJ whole genome shotgun (WGS) entry which is preliminary data.</text>
</comment>
<feature type="transmembrane region" description="Helical" evidence="4">
    <location>
        <begin position="214"/>
        <end position="233"/>
    </location>
</feature>
<dbReference type="InterPro" id="IPR001360">
    <property type="entry name" value="Glyco_hydro_1"/>
</dbReference>
<name>A0A7J7N7P4_9MAGN</name>
<dbReference type="SUPFAM" id="SSF51445">
    <property type="entry name" value="(Trans)glycosidases"/>
    <property type="match status" value="1"/>
</dbReference>
<dbReference type="InterPro" id="IPR018120">
    <property type="entry name" value="Glyco_hydro_1_AS"/>
</dbReference>
<protein>
    <recommendedName>
        <fullName evidence="7">Beta-glucosidase</fullName>
    </recommendedName>
</protein>
<dbReference type="EMBL" id="JACGCM010000999">
    <property type="protein sequence ID" value="KAF6163165.1"/>
    <property type="molecule type" value="Genomic_DNA"/>
</dbReference>
<organism evidence="5 6">
    <name type="scientific">Kingdonia uniflora</name>
    <dbReference type="NCBI Taxonomy" id="39325"/>
    <lineage>
        <taxon>Eukaryota</taxon>
        <taxon>Viridiplantae</taxon>
        <taxon>Streptophyta</taxon>
        <taxon>Embryophyta</taxon>
        <taxon>Tracheophyta</taxon>
        <taxon>Spermatophyta</taxon>
        <taxon>Magnoliopsida</taxon>
        <taxon>Ranunculales</taxon>
        <taxon>Circaeasteraceae</taxon>
        <taxon>Kingdonia</taxon>
    </lineage>
</organism>
<dbReference type="OrthoDB" id="65569at2759"/>
<dbReference type="GO" id="GO:0005975">
    <property type="term" value="P:carbohydrate metabolic process"/>
    <property type="evidence" value="ECO:0007669"/>
    <property type="project" value="InterPro"/>
</dbReference>
<accession>A0A7J7N7P4</accession>
<evidence type="ECO:0000313" key="6">
    <source>
        <dbReference type="Proteomes" id="UP000541444"/>
    </source>
</evidence>
<keyword evidence="4" id="KW-1133">Transmembrane helix</keyword>
<dbReference type="AlphaFoldDB" id="A0A7J7N7P4"/>
<evidence type="ECO:0000256" key="1">
    <source>
        <dbReference type="ARBA" id="ARBA00010838"/>
    </source>
</evidence>
<dbReference type="GO" id="GO:0008422">
    <property type="term" value="F:beta-glucosidase activity"/>
    <property type="evidence" value="ECO:0007669"/>
    <property type="project" value="TreeGrafter"/>
</dbReference>
<dbReference type="Pfam" id="PF00232">
    <property type="entry name" value="Glyco_hydro_1"/>
    <property type="match status" value="1"/>
</dbReference>
<keyword evidence="4" id="KW-0472">Membrane</keyword>